<feature type="compositionally biased region" description="Polar residues" evidence="3">
    <location>
        <begin position="10"/>
        <end position="32"/>
    </location>
</feature>
<protein>
    <submittedName>
        <fullName evidence="5">Uncharacterized protein LOC100203938 isoform X1</fullName>
    </submittedName>
</protein>
<feature type="region of interest" description="Disordered" evidence="3">
    <location>
        <begin position="1470"/>
        <end position="1499"/>
    </location>
</feature>
<feature type="compositionally biased region" description="Polar residues" evidence="3">
    <location>
        <begin position="454"/>
        <end position="467"/>
    </location>
</feature>
<dbReference type="GeneID" id="100203938"/>
<dbReference type="SUPFAM" id="SSF48371">
    <property type="entry name" value="ARM repeat"/>
    <property type="match status" value="1"/>
</dbReference>
<feature type="compositionally biased region" description="Low complexity" evidence="3">
    <location>
        <begin position="489"/>
        <end position="501"/>
    </location>
</feature>
<dbReference type="InterPro" id="IPR016024">
    <property type="entry name" value="ARM-type_fold"/>
</dbReference>
<evidence type="ECO:0000313" key="5">
    <source>
        <dbReference type="RefSeq" id="XP_065661587.1"/>
    </source>
</evidence>
<feature type="region of interest" description="Disordered" evidence="3">
    <location>
        <begin position="219"/>
        <end position="249"/>
    </location>
</feature>
<organism evidence="4 5">
    <name type="scientific">Hydra vulgaris</name>
    <name type="common">Hydra</name>
    <name type="synonym">Hydra attenuata</name>
    <dbReference type="NCBI Taxonomy" id="6087"/>
    <lineage>
        <taxon>Eukaryota</taxon>
        <taxon>Metazoa</taxon>
        <taxon>Cnidaria</taxon>
        <taxon>Hydrozoa</taxon>
        <taxon>Hydroidolina</taxon>
        <taxon>Anthoathecata</taxon>
        <taxon>Aplanulata</taxon>
        <taxon>Hydridae</taxon>
        <taxon>Hydra</taxon>
    </lineage>
</organism>
<dbReference type="InterPro" id="IPR041257">
    <property type="entry name" value="APC_rep"/>
</dbReference>
<dbReference type="Proteomes" id="UP001652625">
    <property type="component" value="Chromosome 09"/>
</dbReference>
<feature type="compositionally biased region" description="Polar residues" evidence="3">
    <location>
        <begin position="821"/>
        <end position="839"/>
    </location>
</feature>
<feature type="compositionally biased region" description="Basic and acidic residues" evidence="3">
    <location>
        <begin position="574"/>
        <end position="584"/>
    </location>
</feature>
<dbReference type="Pfam" id="PF18797">
    <property type="entry name" value="APC_rep"/>
    <property type="match status" value="1"/>
</dbReference>
<keyword evidence="2" id="KW-0879">Wnt signaling pathway</keyword>
<feature type="region of interest" description="Disordered" evidence="3">
    <location>
        <begin position="1"/>
        <end position="32"/>
    </location>
</feature>
<feature type="compositionally biased region" description="Low complexity" evidence="3">
    <location>
        <begin position="229"/>
        <end position="243"/>
    </location>
</feature>
<dbReference type="Gene3D" id="1.25.10.10">
    <property type="entry name" value="Leucine-rich Repeat Variant"/>
    <property type="match status" value="1"/>
</dbReference>
<feature type="compositionally biased region" description="Polar residues" evidence="3">
    <location>
        <begin position="735"/>
        <end position="744"/>
    </location>
</feature>
<gene>
    <name evidence="5" type="primary">LOC100203938</name>
</gene>
<evidence type="ECO:0000256" key="3">
    <source>
        <dbReference type="SAM" id="MobiDB-lite"/>
    </source>
</evidence>
<feature type="compositionally biased region" description="Polar residues" evidence="3">
    <location>
        <begin position="792"/>
        <end position="808"/>
    </location>
</feature>
<feature type="compositionally biased region" description="Polar residues" evidence="3">
    <location>
        <begin position="329"/>
        <end position="339"/>
    </location>
</feature>
<dbReference type="RefSeq" id="XP_065661587.1">
    <property type="nucleotide sequence ID" value="XM_065805515.1"/>
</dbReference>
<dbReference type="InterPro" id="IPR011989">
    <property type="entry name" value="ARM-like"/>
</dbReference>
<feature type="region of interest" description="Disordered" evidence="3">
    <location>
        <begin position="792"/>
        <end position="855"/>
    </location>
</feature>
<evidence type="ECO:0000313" key="4">
    <source>
        <dbReference type="Proteomes" id="UP001652625"/>
    </source>
</evidence>
<proteinExistence type="inferred from homology"/>
<feature type="region of interest" description="Disordered" evidence="3">
    <location>
        <begin position="735"/>
        <end position="779"/>
    </location>
</feature>
<keyword evidence="4" id="KW-1185">Reference proteome</keyword>
<reference evidence="5" key="1">
    <citation type="submission" date="2025-08" db="UniProtKB">
        <authorList>
            <consortium name="RefSeq"/>
        </authorList>
    </citation>
    <scope>IDENTIFICATION</scope>
</reference>
<feature type="region of interest" description="Disordered" evidence="3">
    <location>
        <begin position="372"/>
        <end position="399"/>
    </location>
</feature>
<feature type="region of interest" description="Disordered" evidence="3">
    <location>
        <begin position="318"/>
        <end position="339"/>
    </location>
</feature>
<feature type="compositionally biased region" description="Polar residues" evidence="3">
    <location>
        <begin position="386"/>
        <end position="396"/>
    </location>
</feature>
<evidence type="ECO:0000256" key="1">
    <source>
        <dbReference type="ARBA" id="ARBA00009051"/>
    </source>
</evidence>
<feature type="compositionally biased region" description="Polar residues" evidence="3">
    <location>
        <begin position="1470"/>
        <end position="1495"/>
    </location>
</feature>
<dbReference type="InterPro" id="IPR000225">
    <property type="entry name" value="Armadillo"/>
</dbReference>
<feature type="region of interest" description="Disordered" evidence="3">
    <location>
        <begin position="1002"/>
        <end position="1033"/>
    </location>
</feature>
<evidence type="ECO:0000256" key="2">
    <source>
        <dbReference type="ARBA" id="ARBA00022687"/>
    </source>
</evidence>
<feature type="region of interest" description="Disordered" evidence="3">
    <location>
        <begin position="454"/>
        <end position="501"/>
    </location>
</feature>
<feature type="compositionally biased region" description="Polar residues" evidence="3">
    <location>
        <begin position="767"/>
        <end position="779"/>
    </location>
</feature>
<dbReference type="SMART" id="SM00185">
    <property type="entry name" value="ARM"/>
    <property type="match status" value="6"/>
</dbReference>
<name>A0ABM4CIM0_HYDVU</name>
<comment type="similarity">
    <text evidence="1">Belongs to the adenomatous polyposis coli (APC) family.</text>
</comment>
<dbReference type="InterPro" id="IPR026818">
    <property type="entry name" value="Apc_fam"/>
</dbReference>
<feature type="region of interest" description="Disordered" evidence="3">
    <location>
        <begin position="566"/>
        <end position="588"/>
    </location>
</feature>
<dbReference type="PANTHER" id="PTHR12607:SF12">
    <property type="entry name" value="APC-LIKE, ISOFORM A-RELATED"/>
    <property type="match status" value="1"/>
</dbReference>
<feature type="compositionally biased region" description="Acidic residues" evidence="3">
    <location>
        <begin position="751"/>
        <end position="765"/>
    </location>
</feature>
<feature type="compositionally biased region" description="Low complexity" evidence="3">
    <location>
        <begin position="840"/>
        <end position="852"/>
    </location>
</feature>
<sequence length="1691" mass="189131">MNPEIKKKTSNNSTGHYMNSSGHIPLKTSTHPPCTVASIQPYGISPSIQHKSLVHNPPIVLSPKTIRSDRSQTAYEPEIGLVQKNRNNTSAYPSPHQTQKAFYINSTPNTTHGINSERQKIEDEILLCQRELDSCWQEDVFDCPRDFTAIDRRREEFYAEQSNVYSCSSPPHDQVFEPLEDYLGKSVSTEDICLSPPWVDEEETMKVHQRHLFNMSNQSYHQTHHEPIQQKQLLQQRQDQPKPNENQQYASTKYGGICESKNQLQNGNFSAVNQYSLKAPNIPVSSGLFTKSKVQAVSPQPRSQKKVNIDNVVRHISYTEGQESPKDFSLSSWPKSEMSSRIPSSERINLSPLCMSALASGTQTPVEYEENVFPKKSTPDKDKLSVKSNIKPVSQQAEKRPLDNYKDSDALKYAHHAVPVQPELVKVFTDGAEMGSRIPSCELISLSPLTMSGMTSKAQSGTQTPIEPNTGVVPITDSSSKRVSFSYPGSSCSEKSYESSGSSTTEKIIAQAKSISPSLPSLSVEQPASDTTKDFSYIPQSELGSRIPSCERIPLSPLCQSAAPSGCQTPANMEPKEPSTEVKYRSKKPMSKLEEVINKMNLASSSTPPRLDTYEEDSVKNFGSSEHSSRMQSRENLYFTPPWSSSTSGMVSPCFGFNSRLKPLIHPPPIQERVESEVDKSKVDNLPNNVKLTNYHSVSFKQPPQVNNYPLRHDSWSSEESVSSNHTDISTVVNAPTSMHNTAPASPIPDGSEESDISSEADDLPETYNQRVSPTQHTTNFKKIDQNSFQSNSTSFWHQQNNNTTHFLPNNHGPIKRHLSSSDPQQVKYNNCNSSVPLKSSQSNQGYYNSQQPHHHEFSNQFQNHQSVSYPRTLVYPQHARQHNVVGSYITQPTNTLYKPNPIPHSNVNVLFNPSEQLSSQRGDFADYPHDSEQQLTYPVHRSVGYHTRMQTIHEGHLNPSYPYTPKHPNENFRTYPFFHNSEDFVPSNVLYNKVQGQPLHSLQQSQEVRKQRAYSVTSLEPNHDSPPQSDGLDTISLVSFASQGASNQNLDTKTDMMSSLISMLRTHDPDDMARTLLAMSSSPDSCTAMRQSGCIPLLLNLLHKRDHHQAINWGARQRAALALHNIIHSNSDDRRGKREVRVLRLLEIIRSHSEAILSKGDQNYCPNLLAIPMGDHGPGPAVAAIMKLSFEEEHKNTICELGGLQVIGEILAVDYMANSRCKDPYSIALRKYAGMVLINLTYNDSGNKAILSTLPNTIKAIISQLQFTDEEDLVQVFAGIIRNVSWRPDKNTQQALQAANAVRGLMISIQKLRSEVCIRAVLSAVWNLSAHSSENKEEICRTPGSLAFLVYALNYCSPTKNLSIIENAGGILRNISSHIAVSNEYRSILRQGKCMQTLVFQLRSTNTRIVSNSAGILWNLSARCAEDQELLWELGAVSVLKNLVNSKHSSISASSAAALRNLLAVKPGSSTDTESLASTQHNRTNSLPTRNHPNFSLDPKYKSLNSSKEKKSIFSKFQKHANTGAYQESITSDESSLVYTPFPVSISKLVKHSNFNSNLVQSPTKSDAKMDVLDEKISVWMKKCKLKKEDIYQDCKLSVTKDSVLMHHPTPKSVIKNDQKKKEKLPKVQRFSRKNKKLPMKSSVDSLTSREPSLDFDRGSDKNVWVKSLKQKLFKKSFSSDLDSTELKHL</sequence>
<dbReference type="PANTHER" id="PTHR12607">
    <property type="entry name" value="ADENOMATOUS POLYPOSIS COLI PROTEIN FAMILY"/>
    <property type="match status" value="1"/>
</dbReference>
<accession>A0ABM4CIM0</accession>
<feature type="compositionally biased region" description="Polar residues" evidence="3">
    <location>
        <begin position="1015"/>
        <end position="1029"/>
    </location>
</feature>
<feature type="region of interest" description="Disordered" evidence="3">
    <location>
        <begin position="1633"/>
        <end position="1660"/>
    </location>
</feature>